<protein>
    <submittedName>
        <fullName evidence="1">Uncharacterized protein</fullName>
    </submittedName>
</protein>
<name>A0A164XIW4_9AGAM</name>
<dbReference type="AlphaFoldDB" id="A0A164XIW4"/>
<dbReference type="STRING" id="1314777.A0A164XIW4"/>
<evidence type="ECO:0000313" key="2">
    <source>
        <dbReference type="Proteomes" id="UP000076722"/>
    </source>
</evidence>
<organism evidence="1 2">
    <name type="scientific">Sistotremastrum niveocremeum HHB9708</name>
    <dbReference type="NCBI Taxonomy" id="1314777"/>
    <lineage>
        <taxon>Eukaryota</taxon>
        <taxon>Fungi</taxon>
        <taxon>Dikarya</taxon>
        <taxon>Basidiomycota</taxon>
        <taxon>Agaricomycotina</taxon>
        <taxon>Agaricomycetes</taxon>
        <taxon>Sistotremastrales</taxon>
        <taxon>Sistotremastraceae</taxon>
        <taxon>Sertulicium</taxon>
        <taxon>Sertulicium niveocremeum</taxon>
    </lineage>
</organism>
<proteinExistence type="predicted"/>
<dbReference type="InterPro" id="IPR036380">
    <property type="entry name" value="Isochorismatase-like_sf"/>
</dbReference>
<accession>A0A164XIW4</accession>
<dbReference type="Gene3D" id="3.40.50.850">
    <property type="entry name" value="Isochorismatase-like"/>
    <property type="match status" value="1"/>
</dbReference>
<dbReference type="SUPFAM" id="SSF52499">
    <property type="entry name" value="Isochorismatase-like hydrolases"/>
    <property type="match status" value="1"/>
</dbReference>
<reference evidence="1 2" key="1">
    <citation type="journal article" date="2016" name="Mol. Biol. Evol.">
        <title>Comparative Genomics of Early-Diverging Mushroom-Forming Fungi Provides Insights into the Origins of Lignocellulose Decay Capabilities.</title>
        <authorList>
            <person name="Nagy L.G."/>
            <person name="Riley R."/>
            <person name="Tritt A."/>
            <person name="Adam C."/>
            <person name="Daum C."/>
            <person name="Floudas D."/>
            <person name="Sun H."/>
            <person name="Yadav J.S."/>
            <person name="Pangilinan J."/>
            <person name="Larsson K.H."/>
            <person name="Matsuura K."/>
            <person name="Barry K."/>
            <person name="Labutti K."/>
            <person name="Kuo R."/>
            <person name="Ohm R.A."/>
            <person name="Bhattacharya S.S."/>
            <person name="Shirouzu T."/>
            <person name="Yoshinaga Y."/>
            <person name="Martin F.M."/>
            <person name="Grigoriev I.V."/>
            <person name="Hibbett D.S."/>
        </authorList>
    </citation>
    <scope>NUCLEOTIDE SEQUENCE [LARGE SCALE GENOMIC DNA]</scope>
    <source>
        <strain evidence="1 2">HHB9708</strain>
    </source>
</reference>
<evidence type="ECO:0000313" key="1">
    <source>
        <dbReference type="EMBL" id="KZS96027.1"/>
    </source>
</evidence>
<gene>
    <name evidence="1" type="ORF">SISNIDRAFT_451689</name>
</gene>
<feature type="non-terminal residue" evidence="1">
    <location>
        <position position="183"/>
    </location>
</feature>
<sequence>MTTRPRVDSPKQFGDPGAGTFWVEYPSGLVDITRSHALETSADEPPKLSAGQHEIPVENDRTIRYDAEKSAIVIIDMQNFFLHPELRAHPLGLKCVDPLINVVTHFRKTGVKIIWVNWGLTETELHTIPPSLSRSFSKGGRGGFGSEMGGKWGRLLMRDQFNSELYGPLQKEYEEGKKNGTDI</sequence>
<dbReference type="EMBL" id="KV419400">
    <property type="protein sequence ID" value="KZS96027.1"/>
    <property type="molecule type" value="Genomic_DNA"/>
</dbReference>
<dbReference type="Proteomes" id="UP000076722">
    <property type="component" value="Unassembled WGS sequence"/>
</dbReference>
<dbReference type="OrthoDB" id="167809at2759"/>
<keyword evidence="2" id="KW-1185">Reference proteome</keyword>